<dbReference type="Pfam" id="PF00207">
    <property type="entry name" value="A2M"/>
    <property type="match status" value="1"/>
</dbReference>
<organism evidence="2 3">
    <name type="scientific">Sphingobacterium siyangense</name>
    <dbReference type="NCBI Taxonomy" id="459529"/>
    <lineage>
        <taxon>Bacteria</taxon>
        <taxon>Pseudomonadati</taxon>
        <taxon>Bacteroidota</taxon>
        <taxon>Sphingobacteriia</taxon>
        <taxon>Sphingobacteriales</taxon>
        <taxon>Sphingobacteriaceae</taxon>
        <taxon>Sphingobacterium</taxon>
    </lineage>
</organism>
<gene>
    <name evidence="2" type="ORF">IQ31_05040</name>
</gene>
<dbReference type="SUPFAM" id="SSF56935">
    <property type="entry name" value="Porins"/>
    <property type="match status" value="1"/>
</dbReference>
<dbReference type="InterPro" id="IPR001599">
    <property type="entry name" value="Macroglobln_a2"/>
</dbReference>
<accession>A0A562M6U7</accession>
<name>A0A562M6U7_9SPHI</name>
<dbReference type="Proteomes" id="UP000315908">
    <property type="component" value="Unassembled WGS sequence"/>
</dbReference>
<keyword evidence="2" id="KW-0675">Receptor</keyword>
<dbReference type="SUPFAM" id="SSF49464">
    <property type="entry name" value="Carboxypeptidase regulatory domain-like"/>
    <property type="match status" value="1"/>
</dbReference>
<dbReference type="InterPro" id="IPR041246">
    <property type="entry name" value="Bact_MG10"/>
</dbReference>
<dbReference type="InterPro" id="IPR051802">
    <property type="entry name" value="YfhM-like"/>
</dbReference>
<dbReference type="PANTHER" id="PTHR40094:SF1">
    <property type="entry name" value="UBIQUITIN DOMAIN-CONTAINING PROTEIN"/>
    <property type="match status" value="1"/>
</dbReference>
<dbReference type="Pfam" id="PF13715">
    <property type="entry name" value="CarbopepD_reg_2"/>
    <property type="match status" value="1"/>
</dbReference>
<proteinExistence type="predicted"/>
<evidence type="ECO:0000313" key="2">
    <source>
        <dbReference type="EMBL" id="TWI15542.1"/>
    </source>
</evidence>
<dbReference type="PANTHER" id="PTHR40094">
    <property type="entry name" value="ALPHA-2-MACROGLOBULIN HOMOLOG"/>
    <property type="match status" value="1"/>
</dbReference>
<dbReference type="Gene3D" id="2.170.130.10">
    <property type="entry name" value="TonB-dependent receptor, plug domain"/>
    <property type="match status" value="1"/>
</dbReference>
<dbReference type="InterPro" id="IPR037066">
    <property type="entry name" value="Plug_dom_sf"/>
</dbReference>
<dbReference type="InterPro" id="IPR008969">
    <property type="entry name" value="CarboxyPept-like_regulatory"/>
</dbReference>
<dbReference type="SMART" id="SM01360">
    <property type="entry name" value="A2M"/>
    <property type="match status" value="1"/>
</dbReference>
<comment type="caution">
    <text evidence="2">The sequence shown here is derived from an EMBL/GenBank/DDBJ whole genome shotgun (WGS) entry which is preliminary data.</text>
</comment>
<dbReference type="GO" id="GO:0004866">
    <property type="term" value="F:endopeptidase inhibitor activity"/>
    <property type="evidence" value="ECO:0007669"/>
    <property type="project" value="InterPro"/>
</dbReference>
<dbReference type="RefSeq" id="WP_145330759.1">
    <property type="nucleotide sequence ID" value="NZ_VLKR01000042.1"/>
</dbReference>
<dbReference type="SUPFAM" id="SSF48239">
    <property type="entry name" value="Terpenoid cyclases/Protein prenyltransferases"/>
    <property type="match status" value="1"/>
</dbReference>
<reference evidence="2 3" key="1">
    <citation type="journal article" date="2015" name="Stand. Genomic Sci.">
        <title>Genomic Encyclopedia of Bacterial and Archaeal Type Strains, Phase III: the genomes of soil and plant-associated and newly described type strains.</title>
        <authorList>
            <person name="Whitman W.B."/>
            <person name="Woyke T."/>
            <person name="Klenk H.P."/>
            <person name="Zhou Y."/>
            <person name="Lilburn T.G."/>
            <person name="Beck B.J."/>
            <person name="De Vos P."/>
            <person name="Vandamme P."/>
            <person name="Eisen J.A."/>
            <person name="Garrity G."/>
            <person name="Hugenholtz P."/>
            <person name="Kyrpides N.C."/>
        </authorList>
    </citation>
    <scope>NUCLEOTIDE SEQUENCE [LARGE SCALE GENOMIC DNA]</scope>
    <source>
        <strain evidence="2 3">CGMCC 1.6855</strain>
    </source>
</reference>
<dbReference type="Gene3D" id="1.50.10.20">
    <property type="match status" value="1"/>
</dbReference>
<feature type="domain" description="Alpha-2-macroglobulin" evidence="1">
    <location>
        <begin position="1156"/>
        <end position="1245"/>
    </location>
</feature>
<evidence type="ECO:0000259" key="1">
    <source>
        <dbReference type="SMART" id="SM01360"/>
    </source>
</evidence>
<protein>
    <submittedName>
        <fullName evidence="2">TonB-dependent receptor-like protein</fullName>
    </submittedName>
</protein>
<dbReference type="EMBL" id="VLKR01000042">
    <property type="protein sequence ID" value="TWI15542.1"/>
    <property type="molecule type" value="Genomic_DNA"/>
</dbReference>
<dbReference type="InterPro" id="IPR008930">
    <property type="entry name" value="Terpenoid_cyclase/PrenylTrfase"/>
</dbReference>
<evidence type="ECO:0000313" key="3">
    <source>
        <dbReference type="Proteomes" id="UP000315908"/>
    </source>
</evidence>
<dbReference type="OrthoDB" id="9767116at2"/>
<dbReference type="Pfam" id="PF17973">
    <property type="entry name" value="bMG10"/>
    <property type="match status" value="1"/>
</dbReference>
<sequence length="1804" mass="204007">MKWKSIVVCFLAVLYSVVLCGQSTLFNSPRGSSDYYIYKLSPEVLRKIHLGEKKFDETMLSDFFLKYKAGSPQPTLPPGNYVQVRASGADLIYQELISDNLYVKIIPAEIFAICLYDSLGTIIKDAQVKVKGRRMSFDKKFHYYKAANANSDDVVSIEHKGVYHYLSVERSWPYKDRVPLWKGIKNSWLRTKFKIKRLFHKQETEQTESFMVFNKPMYKPNEQVKFKAYLEEEKWKPYRDSITVRLTGGYGYAKDTVLARLAPYRPGMYNFAFDLKGLGLILDRDYGISLESTKAKDVLHQQSFRYEDYELKSLSFNMTSEKTKYAKGDSVRLKLKALNENEMPIYDGKVDVRVVTSPLYTLDIKSNKVNFIPDTLWQTSISLADVAEKEIVLPDSIFPADIGLTFRVIGTYLSSDNERIERSLDLNILNSEKEIRIAVKDGHAELKYFEKGVAMPTTAQLMILGEHREVLKTENLSLPNLVSIPWQAEEIVVKSNGFSKNVYLEDQEQAQLNYRFYRTTDSVILHVNNPAMIPFWYRVYRAGRTIASGYNTKLKGTFLARGKDGYSMEITYLFGGKSKVIQEELPYVEKNLNLAVNTATTVYPGQKADVELSVTDKNGKPLKDVDITAYGFTSKFRSATTPNITMGGLMRRARVSQNLNFQTAGDLYYLNPVRKTVYDNRLRTQVPVTLMVGPFPRTEMYNGVSKIGTLMVDTAKIGRFEIEGGYQYSIYKNYQKQKSWDGNPLRIDLYDFTPKLDFQERVWTLEDIKANVERTFQETMQNSTGLAQFATVKKGKKDAIFKLNLILGNDAAQKGIRPALIFIEPTNVEERMYFRLFYGGHRSFGDLPVGDVTLHIVKDDSTSFSLPIKLKANGMNYLRLDSIQWSDASQAARLAYKLVRDEIIVRTVENPLQDSIRHGQEIDPRFLKIDQEGFRAKRNNNKVARILVYDGDTPLIGAKVSVSDTKKRYFTSFDGSLELELSDDKNAVLEIAALGYNTATVKVSSGKDYFVELKPSENQLDEVVVVGYGVQKRQSLTAAVKSINARTDGVTTAMLQGAVAGIRIRGAASLAPNEKPLILVDGVPFEGDISSLDPSTIASLNVIKDQSMLGLYGARAANGVVMVQMKAGASAASTGAVDMPYLESGNTMRVNFRDDAFWQPKLTTDAQGKANFEATYPDDITNWRTFFIAKGSKNFADIKELNVKSFKAVSAHLATPRFAIRGDQFSAMGRVVNYLSDSLQLSRTINNGLTTQEAKLKIAKSYRDPISVIADKGDSIQLAYSIGLSNGYFDGEKRSIPIFEKGLEQHEGDFKVLNSTAEYLLKTSPALGEITLHAEANSLEFLQREIESIDRYKFLCNEQMASKLSALLSKKELTKLIGKPFTEDKKIKDLLKELQKNKNSNQGWGWWNKSETVTWISNYVIGVLLDAREAGYQVEIDTEIYAEREKTMLKSSLASLDLLLDKDKLHGAKENLFGSLIYLLRLDPKTDYKDYFFEIDTKLKSKTIKDKLLKYLLISKLGLKDSHAADTVLKYSSKAVLGGLYWTSGTITDQKGRSFMRPTETNTENTLLAYGVLKSIGGHDSDLENIRNYFFAQRQQNQWYNIYESSRIIRSILPDLLKEGESFQAPVMVINGKRVTTFPYTQSFKSDEQIKVRKEGTGPAFVTAYQNFWNPNPVIEKEKGLAVATRFKDNGATVAALKEGNPVKLEASVTLTGEAEYVQIEVPIPAGCSYETKTNGYYRTEAHREHFKDRVVIFCNKLGKGTHTFEIELLPRYTGTYTVNPAKAELMYFPTYYGNEKMKEIVVE</sequence>